<dbReference type="OrthoDB" id="195446at2759"/>
<dbReference type="Proteomes" id="UP000799324">
    <property type="component" value="Unassembled WGS sequence"/>
</dbReference>
<dbReference type="EMBL" id="MU004320">
    <property type="protein sequence ID" value="KAF2657920.1"/>
    <property type="molecule type" value="Genomic_DNA"/>
</dbReference>
<gene>
    <name evidence="2" type="ORF">K491DRAFT_308034</name>
</gene>
<reference evidence="2" key="1">
    <citation type="journal article" date="2020" name="Stud. Mycol.">
        <title>101 Dothideomycetes genomes: a test case for predicting lifestyles and emergence of pathogens.</title>
        <authorList>
            <person name="Haridas S."/>
            <person name="Albert R."/>
            <person name="Binder M."/>
            <person name="Bloem J."/>
            <person name="Labutti K."/>
            <person name="Salamov A."/>
            <person name="Andreopoulos B."/>
            <person name="Baker S."/>
            <person name="Barry K."/>
            <person name="Bills G."/>
            <person name="Bluhm B."/>
            <person name="Cannon C."/>
            <person name="Castanera R."/>
            <person name="Culley D."/>
            <person name="Daum C."/>
            <person name="Ezra D."/>
            <person name="Gonzalez J."/>
            <person name="Henrissat B."/>
            <person name="Kuo A."/>
            <person name="Liang C."/>
            <person name="Lipzen A."/>
            <person name="Lutzoni F."/>
            <person name="Magnuson J."/>
            <person name="Mondo S."/>
            <person name="Nolan M."/>
            <person name="Ohm R."/>
            <person name="Pangilinan J."/>
            <person name="Park H.-J."/>
            <person name="Ramirez L."/>
            <person name="Alfaro M."/>
            <person name="Sun H."/>
            <person name="Tritt A."/>
            <person name="Yoshinaga Y."/>
            <person name="Zwiers L.-H."/>
            <person name="Turgeon B."/>
            <person name="Goodwin S."/>
            <person name="Spatafora J."/>
            <person name="Crous P."/>
            <person name="Grigoriev I."/>
        </authorList>
    </citation>
    <scope>NUCLEOTIDE SEQUENCE</scope>
    <source>
        <strain evidence="2">CBS 122681</strain>
    </source>
</reference>
<sequence length="192" mass="21583">MTGKSSVTERLVGKQYGQYLWDIMKLIKIMMQNQEYVEAHLQGRRALRGFKRLGKAGLPGYVDCIDILIAICRQEGKVDEAEGYIILRESQSAPTDETPRDDDMVSNPPVSSDDLSTSLEAAYPKARNLSERKPFAAIDFLQRRIPLMQAFEGEQPSTQAVVQIVERTRGLLLLQGKVLVTFSRPSSGMYQN</sequence>
<feature type="region of interest" description="Disordered" evidence="1">
    <location>
        <begin position="88"/>
        <end position="116"/>
    </location>
</feature>
<evidence type="ECO:0000313" key="2">
    <source>
        <dbReference type="EMBL" id="KAF2657920.1"/>
    </source>
</evidence>
<evidence type="ECO:0000313" key="3">
    <source>
        <dbReference type="Proteomes" id="UP000799324"/>
    </source>
</evidence>
<accession>A0A6A6TDL0</accession>
<organism evidence="2 3">
    <name type="scientific">Lophiostoma macrostomum CBS 122681</name>
    <dbReference type="NCBI Taxonomy" id="1314788"/>
    <lineage>
        <taxon>Eukaryota</taxon>
        <taxon>Fungi</taxon>
        <taxon>Dikarya</taxon>
        <taxon>Ascomycota</taxon>
        <taxon>Pezizomycotina</taxon>
        <taxon>Dothideomycetes</taxon>
        <taxon>Pleosporomycetidae</taxon>
        <taxon>Pleosporales</taxon>
        <taxon>Lophiostomataceae</taxon>
        <taxon>Lophiostoma</taxon>
    </lineage>
</organism>
<keyword evidence="3" id="KW-1185">Reference proteome</keyword>
<dbReference type="AlphaFoldDB" id="A0A6A6TDL0"/>
<evidence type="ECO:0000256" key="1">
    <source>
        <dbReference type="SAM" id="MobiDB-lite"/>
    </source>
</evidence>
<proteinExistence type="predicted"/>
<name>A0A6A6TDL0_9PLEO</name>
<protein>
    <submittedName>
        <fullName evidence="2">Uncharacterized protein</fullName>
    </submittedName>
</protein>